<evidence type="ECO:0000256" key="2">
    <source>
        <dbReference type="SAM" id="SignalP"/>
    </source>
</evidence>
<evidence type="ECO:0000313" key="4">
    <source>
        <dbReference type="EMBL" id="RWR72437.1"/>
    </source>
</evidence>
<dbReference type="OrthoDB" id="654134at2759"/>
<dbReference type="PANTHER" id="PTHR31236">
    <property type="entry name" value="BURP DOMAIN PROTEIN USPL1-LIKE"/>
    <property type="match status" value="1"/>
</dbReference>
<comment type="caution">
    <text evidence="4">The sequence shown here is derived from an EMBL/GenBank/DDBJ whole genome shotgun (WGS) entry which is preliminary data.</text>
</comment>
<dbReference type="SMART" id="SM01045">
    <property type="entry name" value="BURP"/>
    <property type="match status" value="1"/>
</dbReference>
<gene>
    <name evidence="4" type="ORF">CKAN_00066000</name>
</gene>
<feature type="compositionally biased region" description="Gly residues" evidence="1">
    <location>
        <begin position="75"/>
        <end position="93"/>
    </location>
</feature>
<feature type="chain" id="PRO_5018594732" evidence="2">
    <location>
        <begin position="23"/>
        <end position="359"/>
    </location>
</feature>
<organism evidence="4 5">
    <name type="scientific">Cinnamomum micranthum f. kanehirae</name>
    <dbReference type="NCBI Taxonomy" id="337451"/>
    <lineage>
        <taxon>Eukaryota</taxon>
        <taxon>Viridiplantae</taxon>
        <taxon>Streptophyta</taxon>
        <taxon>Embryophyta</taxon>
        <taxon>Tracheophyta</taxon>
        <taxon>Spermatophyta</taxon>
        <taxon>Magnoliopsida</taxon>
        <taxon>Magnoliidae</taxon>
        <taxon>Laurales</taxon>
        <taxon>Lauraceae</taxon>
        <taxon>Cinnamomum</taxon>
    </lineage>
</organism>
<evidence type="ECO:0000313" key="5">
    <source>
        <dbReference type="Proteomes" id="UP000283530"/>
    </source>
</evidence>
<feature type="compositionally biased region" description="Low complexity" evidence="1">
    <location>
        <begin position="58"/>
        <end position="74"/>
    </location>
</feature>
<dbReference type="AlphaFoldDB" id="A0A3S3MEP9"/>
<dbReference type="InterPro" id="IPR044816">
    <property type="entry name" value="BURP"/>
</dbReference>
<dbReference type="InterPro" id="IPR004873">
    <property type="entry name" value="BURP_dom"/>
</dbReference>
<protein>
    <submittedName>
        <fullName evidence="4">BURP domain-containing protein</fullName>
    </submittedName>
</protein>
<dbReference type="PROSITE" id="PS51277">
    <property type="entry name" value="BURP"/>
    <property type="match status" value="1"/>
</dbReference>
<accession>A0A3S3MEP9</accession>
<dbReference type="Proteomes" id="UP000283530">
    <property type="component" value="Unassembled WGS sequence"/>
</dbReference>
<sequence length="359" mass="39067">MARGLTFFSIAVLAAVVSICHAAIAPEDYWKMMLPNTPMPNSIRERLQPDIIDEKTGTSVNVGKGGVNVNTGKGKPQGGTTVGVGRKGVGVNTGHGNTHVNVGKGGVNVNTGHKGKPVVVNVKPGKSPFIYNYAASEDQLHDDPNVALFFLEKDLHQGTKLNLFFPKATKSPKFLPRSEANKIPFSSSKFPEILKQFSVERDSQEAQSMMETIKQCEEPAIKGEAKQCLTSLESMVDFARTRLGTPVKALATEVKKETVKQQYTIAPGVHKLASTKSVACHSENYVYAVYYCHETSGTSAYVVPLVGADRTRVDAVAVCHKDTSQWNPKHVAFNVLKVKPGSVPICHFIPEDHLVWVQN</sequence>
<dbReference type="EMBL" id="QPKB01000001">
    <property type="protein sequence ID" value="RWR72437.1"/>
    <property type="molecule type" value="Genomic_DNA"/>
</dbReference>
<feature type="signal peptide" evidence="2">
    <location>
        <begin position="1"/>
        <end position="22"/>
    </location>
</feature>
<keyword evidence="5" id="KW-1185">Reference proteome</keyword>
<keyword evidence="2" id="KW-0732">Signal</keyword>
<dbReference type="Pfam" id="PF03181">
    <property type="entry name" value="BURP"/>
    <property type="match status" value="1"/>
</dbReference>
<evidence type="ECO:0000256" key="1">
    <source>
        <dbReference type="SAM" id="MobiDB-lite"/>
    </source>
</evidence>
<dbReference type="PANTHER" id="PTHR31236:SF2">
    <property type="entry name" value="BURP DOMAIN PROTEIN RD22"/>
    <property type="match status" value="1"/>
</dbReference>
<reference evidence="4 5" key="1">
    <citation type="journal article" date="2019" name="Nat. Plants">
        <title>Stout camphor tree genome fills gaps in understanding of flowering plant genome evolution.</title>
        <authorList>
            <person name="Chaw S.M."/>
            <person name="Liu Y.C."/>
            <person name="Wu Y.W."/>
            <person name="Wang H.Y."/>
            <person name="Lin C.I."/>
            <person name="Wu C.S."/>
            <person name="Ke H.M."/>
            <person name="Chang L.Y."/>
            <person name="Hsu C.Y."/>
            <person name="Yang H.T."/>
            <person name="Sudianto E."/>
            <person name="Hsu M.H."/>
            <person name="Wu K.P."/>
            <person name="Wang L.N."/>
            <person name="Leebens-Mack J.H."/>
            <person name="Tsai I.J."/>
        </authorList>
    </citation>
    <scope>NUCLEOTIDE SEQUENCE [LARGE SCALE GENOMIC DNA]</scope>
    <source>
        <strain evidence="5">cv. Chaw 1501</strain>
        <tissue evidence="4">Young leaves</tissue>
    </source>
</reference>
<dbReference type="STRING" id="337451.A0A3S3MEP9"/>
<name>A0A3S3MEP9_9MAGN</name>
<evidence type="ECO:0000259" key="3">
    <source>
        <dbReference type="PROSITE" id="PS51277"/>
    </source>
</evidence>
<feature type="compositionally biased region" description="Low complexity" evidence="1">
    <location>
        <begin position="94"/>
        <end position="111"/>
    </location>
</feature>
<feature type="region of interest" description="Disordered" evidence="1">
    <location>
        <begin position="58"/>
        <end position="111"/>
    </location>
</feature>
<proteinExistence type="predicted"/>
<feature type="domain" description="BURP" evidence="3">
    <location>
        <begin position="149"/>
        <end position="359"/>
    </location>
</feature>